<accession>A0ACB8DM10</accession>
<gene>
    <name evidence="1" type="ORF">HPB49_001521</name>
</gene>
<organism evidence="1 2">
    <name type="scientific">Dermacentor silvarum</name>
    <name type="common">Tick</name>
    <dbReference type="NCBI Taxonomy" id="543639"/>
    <lineage>
        <taxon>Eukaryota</taxon>
        <taxon>Metazoa</taxon>
        <taxon>Ecdysozoa</taxon>
        <taxon>Arthropoda</taxon>
        <taxon>Chelicerata</taxon>
        <taxon>Arachnida</taxon>
        <taxon>Acari</taxon>
        <taxon>Parasitiformes</taxon>
        <taxon>Ixodida</taxon>
        <taxon>Ixodoidea</taxon>
        <taxon>Ixodidae</taxon>
        <taxon>Rhipicephalinae</taxon>
        <taxon>Dermacentor</taxon>
    </lineage>
</organism>
<dbReference type="Proteomes" id="UP000821865">
    <property type="component" value="Chromosome 10"/>
</dbReference>
<dbReference type="EMBL" id="CM023479">
    <property type="protein sequence ID" value="KAH7973488.1"/>
    <property type="molecule type" value="Genomic_DNA"/>
</dbReference>
<reference evidence="1" key="1">
    <citation type="submission" date="2020-05" db="EMBL/GenBank/DDBJ databases">
        <title>Large-scale comparative analyses of tick genomes elucidate their genetic diversity and vector capacities.</title>
        <authorList>
            <person name="Jia N."/>
            <person name="Wang J."/>
            <person name="Shi W."/>
            <person name="Du L."/>
            <person name="Sun Y."/>
            <person name="Zhan W."/>
            <person name="Jiang J."/>
            <person name="Wang Q."/>
            <person name="Zhang B."/>
            <person name="Ji P."/>
            <person name="Sakyi L.B."/>
            <person name="Cui X."/>
            <person name="Yuan T."/>
            <person name="Jiang B."/>
            <person name="Yang W."/>
            <person name="Lam T.T.-Y."/>
            <person name="Chang Q."/>
            <person name="Ding S."/>
            <person name="Wang X."/>
            <person name="Zhu J."/>
            <person name="Ruan X."/>
            <person name="Zhao L."/>
            <person name="Wei J."/>
            <person name="Que T."/>
            <person name="Du C."/>
            <person name="Cheng J."/>
            <person name="Dai P."/>
            <person name="Han X."/>
            <person name="Huang E."/>
            <person name="Gao Y."/>
            <person name="Liu J."/>
            <person name="Shao H."/>
            <person name="Ye R."/>
            <person name="Li L."/>
            <person name="Wei W."/>
            <person name="Wang X."/>
            <person name="Wang C."/>
            <person name="Yang T."/>
            <person name="Huo Q."/>
            <person name="Li W."/>
            <person name="Guo W."/>
            <person name="Chen H."/>
            <person name="Zhou L."/>
            <person name="Ni X."/>
            <person name="Tian J."/>
            <person name="Zhou Y."/>
            <person name="Sheng Y."/>
            <person name="Liu T."/>
            <person name="Pan Y."/>
            <person name="Xia L."/>
            <person name="Li J."/>
            <person name="Zhao F."/>
            <person name="Cao W."/>
        </authorList>
    </citation>
    <scope>NUCLEOTIDE SEQUENCE</scope>
    <source>
        <strain evidence="1">Dsil-2018</strain>
    </source>
</reference>
<sequence length="670" mass="74514">MTEVLRRPVPPLSLSNEARRTSSNRPDYGLIPSRPWLIILDYLDAESRLAVADLGPNFERLVHGERCMRNVICGANHESAPLRSLLEGGRWEHVRALHLTNCIVATPDSLLACVALCKRLTDLRCIGCPLDADLLLKVVTKWLPSLQRLEWSLCVRNVRQALHAGQTADGSELALLPSAKALERVYVEVECQAPTSHSFLALFVTLCPNLRRLHVHELRAKHSSAFELAHLFVPHVSVFTYSTNDNVILGDQDFSGEHDSSRAQRPRSHYAVCGNLTYVGGSLPLQPANCVSLDDLVLGRCVPGFHRLGRLILNVPGTAEAPLMLEQAAGNVSWTGLRALTVVLAPKPDDILAAGFSSGNLQSRSCGHRCVRPVLARALGVLLNACRTLAELNLSAFHFSEERMVFKDITSGLGQLRALSVAPCALMSTRVAPLRNIAELCTRLEELDVRWSRLDAAFTPPCSSCSEGFVRLKDLSGPAFHNWRNNLQRLTLYNVRRIRPLRLFASAFHVTELRLCGIDALPGRDGAYEVLGRILNDSPCLRSLVIEHDALPVFTDFLRRELGRATARQLRYLCLLSKVASRRTVIRRFAGSLLRDLPSLISLHVHCAVKDDAFVGAERRITWVRRARGWFANNFEDGKLIVLEEDQCVLCCTSTFVGLAKPRNRDWCML</sequence>
<protein>
    <submittedName>
        <fullName evidence="1">Uncharacterized protein</fullName>
    </submittedName>
</protein>
<comment type="caution">
    <text evidence="1">The sequence shown here is derived from an EMBL/GenBank/DDBJ whole genome shotgun (WGS) entry which is preliminary data.</text>
</comment>
<name>A0ACB8DM10_DERSI</name>
<evidence type="ECO:0000313" key="2">
    <source>
        <dbReference type="Proteomes" id="UP000821865"/>
    </source>
</evidence>
<proteinExistence type="predicted"/>
<keyword evidence="2" id="KW-1185">Reference proteome</keyword>
<evidence type="ECO:0000313" key="1">
    <source>
        <dbReference type="EMBL" id="KAH7973488.1"/>
    </source>
</evidence>